<dbReference type="OrthoDB" id="1434354at2759"/>
<dbReference type="PROSITE" id="PS50191">
    <property type="entry name" value="CRAL_TRIO"/>
    <property type="match status" value="1"/>
</dbReference>
<name>A0A8J2JTI7_9HEXA</name>
<dbReference type="InterPro" id="IPR051064">
    <property type="entry name" value="SEC14/CRAL-TRIO_domain"/>
</dbReference>
<evidence type="ECO:0000313" key="3">
    <source>
        <dbReference type="EMBL" id="CAG7721379.1"/>
    </source>
</evidence>
<protein>
    <recommendedName>
        <fullName evidence="5">SEC14-like protein 2</fullName>
    </recommendedName>
</protein>
<dbReference type="PANTHER" id="PTHR23324">
    <property type="entry name" value="SEC14 RELATED PROTEIN"/>
    <property type="match status" value="1"/>
</dbReference>
<evidence type="ECO:0000259" key="2">
    <source>
        <dbReference type="PROSITE" id="PS50866"/>
    </source>
</evidence>
<dbReference type="GO" id="GO:0005737">
    <property type="term" value="C:cytoplasm"/>
    <property type="evidence" value="ECO:0007669"/>
    <property type="project" value="TreeGrafter"/>
</dbReference>
<dbReference type="InterPro" id="IPR009038">
    <property type="entry name" value="GOLD_dom"/>
</dbReference>
<dbReference type="CDD" id="cd00170">
    <property type="entry name" value="SEC14"/>
    <property type="match status" value="1"/>
</dbReference>
<sequence length="388" mass="45119">MNPATEATPKEVAAIKKLRKRIQDILPAFQDDFYRHDMNLLRFLRARECNVKRAEEMMRKNHQHRLKYDCDNILKHKFPGEMEIDYPLIISGRDKAGYLVGVVKVGEWDVRSRMESGQRDLFLQLAMRHFESAANLCRHISTKDKYYFQMYGIVDCQGFQFRQVASKEVIDTALELVRIFEANCPEYIRAVVVINVPKIFEILWHVVKPLLTKRTLAKISFYGSNKDKYKTQFLEDIDADNLPSEYGGAITTCRGYRSVYDLDAFPHFKTYSEDEMIQEEIEAGQDFTVEVDAERGNQICWNFKTFDYDIGFSVNFQGNEGDESIVKNCRVDSHIHVQKGMITCEKQGHYILTFDNTFSKFNPKTLEYVVKILASDQELAITGNHCLK</sequence>
<dbReference type="InterPro" id="IPR011074">
    <property type="entry name" value="CRAL/TRIO_N_dom"/>
</dbReference>
<comment type="caution">
    <text evidence="3">The sequence shown here is derived from an EMBL/GenBank/DDBJ whole genome shotgun (WGS) entry which is preliminary data.</text>
</comment>
<proteinExistence type="predicted"/>
<reference evidence="3" key="1">
    <citation type="submission" date="2021-06" db="EMBL/GenBank/DDBJ databases">
        <authorList>
            <person name="Hodson N. C."/>
            <person name="Mongue J. A."/>
            <person name="Jaron S. K."/>
        </authorList>
    </citation>
    <scope>NUCLEOTIDE SEQUENCE</scope>
</reference>
<dbReference type="Pfam" id="PF03765">
    <property type="entry name" value="CRAL_TRIO_N"/>
    <property type="match status" value="1"/>
</dbReference>
<keyword evidence="4" id="KW-1185">Reference proteome</keyword>
<feature type="domain" description="GOLD" evidence="2">
    <location>
        <begin position="274"/>
        <end position="372"/>
    </location>
</feature>
<dbReference type="InterPro" id="IPR001251">
    <property type="entry name" value="CRAL-TRIO_dom"/>
</dbReference>
<dbReference type="PROSITE" id="PS50866">
    <property type="entry name" value="GOLD"/>
    <property type="match status" value="1"/>
</dbReference>
<dbReference type="Pfam" id="PF00650">
    <property type="entry name" value="CRAL_TRIO"/>
    <property type="match status" value="1"/>
</dbReference>
<dbReference type="SMART" id="SM00516">
    <property type="entry name" value="SEC14"/>
    <property type="match status" value="1"/>
</dbReference>
<dbReference type="Proteomes" id="UP000708208">
    <property type="component" value="Unassembled WGS sequence"/>
</dbReference>
<accession>A0A8J2JTI7</accession>
<dbReference type="AlphaFoldDB" id="A0A8J2JTI7"/>
<evidence type="ECO:0000313" key="4">
    <source>
        <dbReference type="Proteomes" id="UP000708208"/>
    </source>
</evidence>
<organism evidence="3 4">
    <name type="scientific">Allacma fusca</name>
    <dbReference type="NCBI Taxonomy" id="39272"/>
    <lineage>
        <taxon>Eukaryota</taxon>
        <taxon>Metazoa</taxon>
        <taxon>Ecdysozoa</taxon>
        <taxon>Arthropoda</taxon>
        <taxon>Hexapoda</taxon>
        <taxon>Collembola</taxon>
        <taxon>Symphypleona</taxon>
        <taxon>Sminthuridae</taxon>
        <taxon>Allacma</taxon>
    </lineage>
</organism>
<dbReference type="SMART" id="SM01100">
    <property type="entry name" value="CRAL_TRIO_N"/>
    <property type="match status" value="1"/>
</dbReference>
<dbReference type="EMBL" id="CAJVCH010079048">
    <property type="protein sequence ID" value="CAG7721379.1"/>
    <property type="molecule type" value="Genomic_DNA"/>
</dbReference>
<gene>
    <name evidence="3" type="ORF">AFUS01_LOCUS10600</name>
</gene>
<evidence type="ECO:0008006" key="5">
    <source>
        <dbReference type="Google" id="ProtNLM"/>
    </source>
</evidence>
<evidence type="ECO:0000259" key="1">
    <source>
        <dbReference type="PROSITE" id="PS50191"/>
    </source>
</evidence>
<dbReference type="PANTHER" id="PTHR23324:SF83">
    <property type="entry name" value="SEC14-LIKE PROTEIN 2"/>
    <property type="match status" value="1"/>
</dbReference>
<feature type="domain" description="CRAL-TRIO" evidence="1">
    <location>
        <begin position="78"/>
        <end position="254"/>
    </location>
</feature>